<protein>
    <submittedName>
        <fullName evidence="2">Uncharacterized protein</fullName>
    </submittedName>
</protein>
<keyword evidence="3" id="KW-1185">Reference proteome</keyword>
<feature type="signal peptide" evidence="1">
    <location>
        <begin position="1"/>
        <end position="20"/>
    </location>
</feature>
<reference evidence="2" key="2">
    <citation type="submission" date="2023-01" db="EMBL/GenBank/DDBJ databases">
        <title>Draft genome sequence of Sulfitobacter pacificus strain NBRC 109915.</title>
        <authorList>
            <person name="Sun Q."/>
            <person name="Mori K."/>
        </authorList>
    </citation>
    <scope>NUCLEOTIDE SEQUENCE</scope>
    <source>
        <strain evidence="2">NBRC 109915</strain>
    </source>
</reference>
<organism evidence="2 3">
    <name type="scientific">Sulfitobacter pacificus</name>
    <dbReference type="NCBI Taxonomy" id="1499314"/>
    <lineage>
        <taxon>Bacteria</taxon>
        <taxon>Pseudomonadati</taxon>
        <taxon>Pseudomonadota</taxon>
        <taxon>Alphaproteobacteria</taxon>
        <taxon>Rhodobacterales</taxon>
        <taxon>Roseobacteraceae</taxon>
        <taxon>Sulfitobacter</taxon>
    </lineage>
</organism>
<keyword evidence="1" id="KW-0732">Signal</keyword>
<sequence>MIRKLLVLSVVIGFSTPLAAEVFRAENHVKVTGTAGGFEVANGGGYGARGMWCAAADYARRVLGAPGNTRMYIAEGRVPGLGQRAPVRFTLDPAGLNPSPVVIVGASPRKAGASLSVDHAHQFCADARLSNR</sequence>
<proteinExistence type="predicted"/>
<name>A0ABQ5VFY0_9RHOB</name>
<accession>A0ABQ5VFY0</accession>
<evidence type="ECO:0000256" key="1">
    <source>
        <dbReference type="SAM" id="SignalP"/>
    </source>
</evidence>
<comment type="caution">
    <text evidence="2">The sequence shown here is derived from an EMBL/GenBank/DDBJ whole genome shotgun (WGS) entry which is preliminary data.</text>
</comment>
<evidence type="ECO:0000313" key="3">
    <source>
        <dbReference type="Proteomes" id="UP001161388"/>
    </source>
</evidence>
<dbReference type="EMBL" id="BSNL01000001">
    <property type="protein sequence ID" value="GLQ25989.1"/>
    <property type="molecule type" value="Genomic_DNA"/>
</dbReference>
<feature type="chain" id="PRO_5045749316" evidence="1">
    <location>
        <begin position="21"/>
        <end position="132"/>
    </location>
</feature>
<evidence type="ECO:0000313" key="2">
    <source>
        <dbReference type="EMBL" id="GLQ25989.1"/>
    </source>
</evidence>
<dbReference type="RefSeq" id="WP_284370789.1">
    <property type="nucleotide sequence ID" value="NZ_BSNL01000001.1"/>
</dbReference>
<dbReference type="Proteomes" id="UP001161388">
    <property type="component" value="Unassembled WGS sequence"/>
</dbReference>
<reference evidence="2" key="1">
    <citation type="journal article" date="2014" name="Int. J. Syst. Evol. Microbiol.">
        <title>Complete genome of a new Firmicutes species belonging to the dominant human colonic microbiota ('Ruminococcus bicirculans') reveals two chromosomes and a selective capacity to utilize plant glucans.</title>
        <authorList>
            <consortium name="NISC Comparative Sequencing Program"/>
            <person name="Wegmann U."/>
            <person name="Louis P."/>
            <person name="Goesmann A."/>
            <person name="Henrissat B."/>
            <person name="Duncan S.H."/>
            <person name="Flint H.J."/>
        </authorList>
    </citation>
    <scope>NUCLEOTIDE SEQUENCE</scope>
    <source>
        <strain evidence="2">NBRC 109915</strain>
    </source>
</reference>
<gene>
    <name evidence="2" type="ORF">GCM10007927_07920</name>
</gene>